<dbReference type="GO" id="GO:0009401">
    <property type="term" value="P:phosphoenolpyruvate-dependent sugar phosphotransferase system"/>
    <property type="evidence" value="ECO:0007669"/>
    <property type="project" value="InterPro"/>
</dbReference>
<dbReference type="InterPro" id="IPR036662">
    <property type="entry name" value="PTS_EIIA_man-typ_sf"/>
</dbReference>
<sequence length="145" mass="15193">MKYLILVSHGGLAEGLKSSLSMFASDKVDDVIAIGLKDGESLAVFSVEVKNVIASLDENDSVLVLADIVGGSPLTTVATVLEEFGKLENATILGGMNLTMALTAVVMKDILTGSELVSTILNESSSALQEFEVGSDDNLNEEDDI</sequence>
<accession>A0A081QHZ9</accession>
<dbReference type="PANTHER" id="PTHR33799:SF1">
    <property type="entry name" value="PTS SYSTEM MANNOSE-SPECIFIC EIIAB COMPONENT-RELATED"/>
    <property type="match status" value="1"/>
</dbReference>
<name>A0A081QHZ9_STRMT</name>
<dbReference type="PATRIC" id="fig|28037.97.peg.338"/>
<evidence type="ECO:0000256" key="1">
    <source>
        <dbReference type="ARBA" id="ARBA00022679"/>
    </source>
</evidence>
<dbReference type="AlphaFoldDB" id="A0A081QHZ9"/>
<feature type="domain" description="PTS EIIA type-4" evidence="2">
    <location>
        <begin position="1"/>
        <end position="128"/>
    </location>
</feature>
<dbReference type="PROSITE" id="PS51096">
    <property type="entry name" value="PTS_EIIA_TYPE_4"/>
    <property type="match status" value="1"/>
</dbReference>
<evidence type="ECO:0000259" key="2">
    <source>
        <dbReference type="PROSITE" id="PS51096"/>
    </source>
</evidence>
<evidence type="ECO:0000313" key="3">
    <source>
        <dbReference type="EMBL" id="KEQ42572.1"/>
    </source>
</evidence>
<dbReference type="InterPro" id="IPR051471">
    <property type="entry name" value="Bacterial_PTS_sugar_comp"/>
</dbReference>
<dbReference type="InterPro" id="IPR004701">
    <property type="entry name" value="PTS_EIIA_man-typ"/>
</dbReference>
<organism evidence="3 4">
    <name type="scientific">Streptococcus mitis</name>
    <dbReference type="NCBI Taxonomy" id="28037"/>
    <lineage>
        <taxon>Bacteria</taxon>
        <taxon>Bacillati</taxon>
        <taxon>Bacillota</taxon>
        <taxon>Bacilli</taxon>
        <taxon>Lactobacillales</taxon>
        <taxon>Streptococcaceae</taxon>
        <taxon>Streptococcus</taxon>
        <taxon>Streptococcus mitis group</taxon>
    </lineage>
</organism>
<dbReference type="RefSeq" id="WP_033683131.1">
    <property type="nucleotide sequence ID" value="NZ_JPFW01000004.1"/>
</dbReference>
<proteinExistence type="predicted"/>
<reference evidence="3 4" key="1">
    <citation type="submission" date="2014-05" db="EMBL/GenBank/DDBJ databases">
        <authorList>
            <person name="Daugherty S.C."/>
            <person name="Tallon L.J."/>
            <person name="Sadzewicz L."/>
            <person name="Kilian M."/>
            <person name="Tettelin H."/>
        </authorList>
    </citation>
    <scope>NUCLEOTIDE SEQUENCE [LARGE SCALE GENOMIC DNA]</scope>
    <source>
        <strain evidence="3 4">SK642</strain>
    </source>
</reference>
<dbReference type="OrthoDB" id="6623712at2"/>
<keyword evidence="1" id="KW-0808">Transferase</keyword>
<dbReference type="SUPFAM" id="SSF53062">
    <property type="entry name" value="PTS system fructose IIA component-like"/>
    <property type="match status" value="1"/>
</dbReference>
<dbReference type="GO" id="GO:0016020">
    <property type="term" value="C:membrane"/>
    <property type="evidence" value="ECO:0007669"/>
    <property type="project" value="InterPro"/>
</dbReference>
<comment type="caution">
    <text evidence="3">The sequence shown here is derived from an EMBL/GenBank/DDBJ whole genome shotgun (WGS) entry which is preliminary data.</text>
</comment>
<dbReference type="Gene3D" id="3.40.50.510">
    <property type="entry name" value="Phosphotransferase system, mannose-type IIA component"/>
    <property type="match status" value="1"/>
</dbReference>
<dbReference type="PANTHER" id="PTHR33799">
    <property type="entry name" value="PTS PERMEASE-RELATED-RELATED"/>
    <property type="match status" value="1"/>
</dbReference>
<gene>
    <name evidence="3" type="ORF">SK642_0372</name>
</gene>
<dbReference type="Pfam" id="PF03610">
    <property type="entry name" value="EIIA-man"/>
    <property type="match status" value="1"/>
</dbReference>
<dbReference type="Proteomes" id="UP000028030">
    <property type="component" value="Unassembled WGS sequence"/>
</dbReference>
<protein>
    <submittedName>
        <fullName evidence="3">PTS system fructose IIA component family protein</fullName>
    </submittedName>
</protein>
<evidence type="ECO:0000313" key="4">
    <source>
        <dbReference type="Proteomes" id="UP000028030"/>
    </source>
</evidence>
<dbReference type="GO" id="GO:0016740">
    <property type="term" value="F:transferase activity"/>
    <property type="evidence" value="ECO:0007669"/>
    <property type="project" value="UniProtKB-KW"/>
</dbReference>
<dbReference type="EMBL" id="JPFW01000004">
    <property type="protein sequence ID" value="KEQ42572.1"/>
    <property type="molecule type" value="Genomic_DNA"/>
</dbReference>